<protein>
    <submittedName>
        <fullName evidence="1">Uncharacterized protein</fullName>
    </submittedName>
</protein>
<reference evidence="1" key="2">
    <citation type="journal article" date="2015" name="Fish Shellfish Immunol.">
        <title>Early steps in the European eel (Anguilla anguilla)-Vibrio vulnificus interaction in the gills: Role of the RtxA13 toxin.</title>
        <authorList>
            <person name="Callol A."/>
            <person name="Pajuelo D."/>
            <person name="Ebbesson L."/>
            <person name="Teles M."/>
            <person name="MacKenzie S."/>
            <person name="Amaro C."/>
        </authorList>
    </citation>
    <scope>NUCLEOTIDE SEQUENCE</scope>
</reference>
<dbReference type="AlphaFoldDB" id="A0A0E9P6C9"/>
<accession>A0A0E9P6C9</accession>
<proteinExistence type="predicted"/>
<name>A0A0E9P6C9_ANGAN</name>
<dbReference type="EMBL" id="GBXM01109119">
    <property type="protein sequence ID" value="JAG99457.1"/>
    <property type="molecule type" value="Transcribed_RNA"/>
</dbReference>
<organism evidence="1">
    <name type="scientific">Anguilla anguilla</name>
    <name type="common">European freshwater eel</name>
    <name type="synonym">Muraena anguilla</name>
    <dbReference type="NCBI Taxonomy" id="7936"/>
    <lineage>
        <taxon>Eukaryota</taxon>
        <taxon>Metazoa</taxon>
        <taxon>Chordata</taxon>
        <taxon>Craniata</taxon>
        <taxon>Vertebrata</taxon>
        <taxon>Euteleostomi</taxon>
        <taxon>Actinopterygii</taxon>
        <taxon>Neopterygii</taxon>
        <taxon>Teleostei</taxon>
        <taxon>Anguilliformes</taxon>
        <taxon>Anguillidae</taxon>
        <taxon>Anguilla</taxon>
    </lineage>
</organism>
<reference evidence="1" key="1">
    <citation type="submission" date="2014-11" db="EMBL/GenBank/DDBJ databases">
        <authorList>
            <person name="Amaro Gonzalez C."/>
        </authorList>
    </citation>
    <scope>NUCLEOTIDE SEQUENCE</scope>
</reference>
<sequence>MHSSSGCAVTRRARTSLLVFLCSDCHRYISFLAVF</sequence>
<evidence type="ECO:0000313" key="1">
    <source>
        <dbReference type="EMBL" id="JAG99457.1"/>
    </source>
</evidence>